<dbReference type="GO" id="GO:0003677">
    <property type="term" value="F:DNA binding"/>
    <property type="evidence" value="ECO:0007669"/>
    <property type="project" value="InterPro"/>
</dbReference>
<dbReference type="PROSITE" id="PS51198">
    <property type="entry name" value="UVRD_HELICASE_ATP_BIND"/>
    <property type="match status" value="1"/>
</dbReference>
<dbReference type="EMBL" id="CP031264">
    <property type="protein sequence ID" value="AXI76146.1"/>
    <property type="molecule type" value="Genomic_DNA"/>
</dbReference>
<dbReference type="InterPro" id="IPR027417">
    <property type="entry name" value="P-loop_NTPase"/>
</dbReference>
<dbReference type="KEGG" id="stri:C7M71_000275"/>
<comment type="catalytic activity">
    <reaction evidence="8">
        <text>ATP + H2O = ADP + phosphate + H(+)</text>
        <dbReference type="Rhea" id="RHEA:13065"/>
        <dbReference type="ChEBI" id="CHEBI:15377"/>
        <dbReference type="ChEBI" id="CHEBI:15378"/>
        <dbReference type="ChEBI" id="CHEBI:30616"/>
        <dbReference type="ChEBI" id="CHEBI:43474"/>
        <dbReference type="ChEBI" id="CHEBI:456216"/>
        <dbReference type="EC" id="5.6.2.4"/>
    </reaction>
</comment>
<dbReference type="GO" id="GO:0005829">
    <property type="term" value="C:cytosol"/>
    <property type="evidence" value="ECO:0007669"/>
    <property type="project" value="TreeGrafter"/>
</dbReference>
<dbReference type="SUPFAM" id="SSF52540">
    <property type="entry name" value="P-loop containing nucleoside triphosphate hydrolases"/>
    <property type="match status" value="1"/>
</dbReference>
<dbReference type="EC" id="5.6.2.4" evidence="7"/>
<dbReference type="AlphaFoldDB" id="A0A345SQZ1"/>
<dbReference type="Pfam" id="PF13361">
    <property type="entry name" value="UvrD_C"/>
    <property type="match status" value="1"/>
</dbReference>
<proteinExistence type="predicted"/>
<dbReference type="PANTHER" id="PTHR11070">
    <property type="entry name" value="UVRD / RECB / PCRA DNA HELICASE FAMILY MEMBER"/>
    <property type="match status" value="1"/>
</dbReference>
<feature type="domain" description="UvrD-like helicase ATP-binding" evidence="10">
    <location>
        <begin position="8"/>
        <end position="297"/>
    </location>
</feature>
<dbReference type="PANTHER" id="PTHR11070:SF45">
    <property type="entry name" value="DNA 3'-5' HELICASE"/>
    <property type="match status" value="1"/>
</dbReference>
<evidence type="ECO:0000256" key="1">
    <source>
        <dbReference type="ARBA" id="ARBA00022741"/>
    </source>
</evidence>
<dbReference type="GO" id="GO:0000725">
    <property type="term" value="P:recombinational repair"/>
    <property type="evidence" value="ECO:0007669"/>
    <property type="project" value="TreeGrafter"/>
</dbReference>
<evidence type="ECO:0000313" key="12">
    <source>
        <dbReference type="Proteomes" id="UP000249340"/>
    </source>
</evidence>
<protein>
    <recommendedName>
        <fullName evidence="7">DNA 3'-5' helicase</fullName>
        <ecNumber evidence="7">5.6.2.4</ecNumber>
    </recommendedName>
</protein>
<gene>
    <name evidence="11" type="ORF">C7M71_000275</name>
</gene>
<dbReference type="GO" id="GO:0043138">
    <property type="term" value="F:3'-5' DNA helicase activity"/>
    <property type="evidence" value="ECO:0007669"/>
    <property type="project" value="UniProtKB-EC"/>
</dbReference>
<evidence type="ECO:0000256" key="7">
    <source>
        <dbReference type="ARBA" id="ARBA00034808"/>
    </source>
</evidence>
<dbReference type="InterPro" id="IPR000212">
    <property type="entry name" value="DNA_helicase_UvrD/REP"/>
</dbReference>
<keyword evidence="1 9" id="KW-0547">Nucleotide-binding</keyword>
<evidence type="ECO:0000256" key="2">
    <source>
        <dbReference type="ARBA" id="ARBA00022801"/>
    </source>
</evidence>
<evidence type="ECO:0000256" key="5">
    <source>
        <dbReference type="ARBA" id="ARBA00023235"/>
    </source>
</evidence>
<keyword evidence="5" id="KW-0413">Isomerase</keyword>
<dbReference type="GO" id="GO:0016887">
    <property type="term" value="F:ATP hydrolysis activity"/>
    <property type="evidence" value="ECO:0007669"/>
    <property type="project" value="RHEA"/>
</dbReference>
<evidence type="ECO:0000259" key="10">
    <source>
        <dbReference type="PROSITE" id="PS51198"/>
    </source>
</evidence>
<name>A0A345SQZ1_9ACTN</name>
<dbReference type="Proteomes" id="UP000249340">
    <property type="component" value="Chromosome"/>
</dbReference>
<keyword evidence="4 9" id="KW-0067">ATP-binding</keyword>
<evidence type="ECO:0000256" key="6">
    <source>
        <dbReference type="ARBA" id="ARBA00034617"/>
    </source>
</evidence>
<dbReference type="Gene3D" id="3.40.50.300">
    <property type="entry name" value="P-loop containing nucleotide triphosphate hydrolases"/>
    <property type="match status" value="2"/>
</dbReference>
<reference evidence="12" key="1">
    <citation type="submission" date="2018-07" db="EMBL/GenBank/DDBJ databases">
        <title>Streptacidiphilus bronchialis DSM 106435 chromosome.</title>
        <authorList>
            <person name="Batra D."/>
            <person name="Gulvik C.A."/>
        </authorList>
    </citation>
    <scope>NUCLEOTIDE SEQUENCE [LARGE SCALE GENOMIC DNA]</scope>
    <source>
        <strain evidence="12">DSM 106435</strain>
    </source>
</reference>
<keyword evidence="3 9" id="KW-0347">Helicase</keyword>
<keyword evidence="12" id="KW-1185">Reference proteome</keyword>
<accession>A0A345SQZ1</accession>
<evidence type="ECO:0000256" key="3">
    <source>
        <dbReference type="ARBA" id="ARBA00022806"/>
    </source>
</evidence>
<dbReference type="GO" id="GO:0005524">
    <property type="term" value="F:ATP binding"/>
    <property type="evidence" value="ECO:0007669"/>
    <property type="project" value="UniProtKB-UniRule"/>
</dbReference>
<evidence type="ECO:0000313" key="11">
    <source>
        <dbReference type="EMBL" id="AXI76146.1"/>
    </source>
</evidence>
<sequence>MKVLRPTQPTSEQLTVINNHKPGVFVVRGAAGSGKTTTALYRLKFTVRYWQRRRRDGFIDGPVRVLVLTYNKTLRGYIEELTKEQIKGNDVELTISTFAKWATDRVPYERILQEHEHNVKLDALAAAMPLSEDFGRSEVDYVLGRFTPDCLTEYIECERQGRGRSPRMPASLRRRLLDEVIVPFQEWKKEQQAWDWSDLANAMAAKRADDPYHVVVVDEAQDFSANQVRAVLNHVTDEHTLTFVLDAAQRIYPQRFTWAEVGLSVGPHNSKLLSKNFRNTRQIAAFAAPLLRDVETTDDAAIPDLSSCGEDGDKPLLVQGTFTQQMDHVVQFLNDLGPENDESVAILHAKGGGWFSEVKARLNTAGLAWVPLTRTGEWPTGPVNVALSTMHSAKGLEFDHVIIVGLSSEVMPHAAEPGDSERDAHLRLLAMSAGRARKTLTITYKPSEASELIACMDPDTYDVEAV</sequence>
<dbReference type="InterPro" id="IPR014017">
    <property type="entry name" value="DNA_helicase_UvrD-like_C"/>
</dbReference>
<evidence type="ECO:0000256" key="4">
    <source>
        <dbReference type="ARBA" id="ARBA00022840"/>
    </source>
</evidence>
<comment type="catalytic activity">
    <reaction evidence="6">
        <text>Couples ATP hydrolysis with the unwinding of duplex DNA by translocating in the 3'-5' direction.</text>
        <dbReference type="EC" id="5.6.2.4"/>
    </reaction>
</comment>
<dbReference type="OrthoDB" id="3196525at2"/>
<evidence type="ECO:0000256" key="9">
    <source>
        <dbReference type="PROSITE-ProRule" id="PRU00560"/>
    </source>
</evidence>
<feature type="binding site" evidence="9">
    <location>
        <begin position="29"/>
        <end position="36"/>
    </location>
    <ligand>
        <name>ATP</name>
        <dbReference type="ChEBI" id="CHEBI:30616"/>
    </ligand>
</feature>
<dbReference type="RefSeq" id="WP_111488966.1">
    <property type="nucleotide sequence ID" value="NZ_CP031264.1"/>
</dbReference>
<evidence type="ECO:0000256" key="8">
    <source>
        <dbReference type="ARBA" id="ARBA00048988"/>
    </source>
</evidence>
<dbReference type="Pfam" id="PF00580">
    <property type="entry name" value="UvrD-helicase"/>
    <property type="match status" value="1"/>
</dbReference>
<dbReference type="InterPro" id="IPR014016">
    <property type="entry name" value="UvrD-like_ATP-bd"/>
</dbReference>
<keyword evidence="2 9" id="KW-0378">Hydrolase</keyword>
<organism evidence="11 12">
    <name type="scientific">Peterkaempfera bronchialis</name>
    <dbReference type="NCBI Taxonomy" id="2126346"/>
    <lineage>
        <taxon>Bacteria</taxon>
        <taxon>Bacillati</taxon>
        <taxon>Actinomycetota</taxon>
        <taxon>Actinomycetes</taxon>
        <taxon>Kitasatosporales</taxon>
        <taxon>Streptomycetaceae</taxon>
        <taxon>Peterkaempfera</taxon>
    </lineage>
</organism>